<dbReference type="EC" id="3.1.4.58" evidence="2"/>
<dbReference type="Pfam" id="PF13563">
    <property type="entry name" value="2_5_RNA_ligase2"/>
    <property type="match status" value="1"/>
</dbReference>
<proteinExistence type="inferred from homology"/>
<dbReference type="STRING" id="1547283.A9C19_04380"/>
<accession>A0A1L3MP01</accession>
<dbReference type="RefSeq" id="WP_072578826.1">
    <property type="nucleotide sequence ID" value="NZ_CP016020.1"/>
</dbReference>
<gene>
    <name evidence="3" type="ORF">A9C19_04380</name>
</gene>
<dbReference type="Gene3D" id="3.90.1140.10">
    <property type="entry name" value="Cyclic phosphodiesterase"/>
    <property type="match status" value="1"/>
</dbReference>
<evidence type="ECO:0000313" key="4">
    <source>
        <dbReference type="Proteomes" id="UP000181936"/>
    </source>
</evidence>
<keyword evidence="4" id="KW-1185">Reference proteome</keyword>
<dbReference type="GO" id="GO:0008664">
    <property type="term" value="F:RNA 2',3'-cyclic 3'-phosphodiesterase activity"/>
    <property type="evidence" value="ECO:0007669"/>
    <property type="project" value="UniProtKB-EC"/>
</dbReference>
<dbReference type="KEGG" id="bwh:A9C19_04380"/>
<dbReference type="PANTHER" id="PTHR35561:SF1">
    <property type="entry name" value="RNA 2',3'-CYCLIC PHOSPHODIESTERASE"/>
    <property type="match status" value="1"/>
</dbReference>
<dbReference type="AlphaFoldDB" id="A0A1L3MP01"/>
<evidence type="ECO:0000256" key="2">
    <source>
        <dbReference type="HAMAP-Rule" id="MF_01940"/>
    </source>
</evidence>
<keyword evidence="3" id="KW-0436">Ligase</keyword>
<dbReference type="NCBIfam" id="TIGR02258">
    <property type="entry name" value="2_5_ligase"/>
    <property type="match status" value="1"/>
</dbReference>
<keyword evidence="1 2" id="KW-0378">Hydrolase</keyword>
<feature type="short sequence motif" description="HXTX 1" evidence="2">
    <location>
        <begin position="43"/>
        <end position="46"/>
    </location>
</feature>
<dbReference type="GO" id="GO:0016874">
    <property type="term" value="F:ligase activity"/>
    <property type="evidence" value="ECO:0007669"/>
    <property type="project" value="UniProtKB-KW"/>
</dbReference>
<feature type="active site" description="Proton acceptor" evidence="2">
    <location>
        <position position="130"/>
    </location>
</feature>
<dbReference type="GO" id="GO:0004113">
    <property type="term" value="F:2',3'-cyclic-nucleotide 3'-phosphodiesterase activity"/>
    <property type="evidence" value="ECO:0007669"/>
    <property type="project" value="InterPro"/>
</dbReference>
<dbReference type="HAMAP" id="MF_01940">
    <property type="entry name" value="RNA_CPDase"/>
    <property type="match status" value="1"/>
</dbReference>
<sequence>MQVHHYFLAIPIHQTQGSSIQKWLDVNKDQLPFQKWVYPEDYHVTLAFLGDVETERKKVQLQHAVKTVASQMPSFSLSLKGIGIFGQESSPRIFWASMNESGALHHLQKNIYQACVDTNFKLDKKPFHPHITLARKWAGHHPYSKGKDYDLAFQEVDPVVVDRIHLYETHLDQRPKYKIVETFSLHAHTLEG</sequence>
<feature type="short sequence motif" description="HXTX 2" evidence="2">
    <location>
        <begin position="130"/>
        <end position="133"/>
    </location>
</feature>
<reference evidence="3 4" key="1">
    <citation type="journal article" date="2016" name="Sci. Rep.">
        <title>Complete genome sequence and transcriptomic analysis of a novel marine strain Bacillus weihaiensis reveals the mechanism of brown algae degradation.</title>
        <authorList>
            <person name="Zhu Y."/>
            <person name="Chen P."/>
            <person name="Bao Y."/>
            <person name="Men Y."/>
            <person name="Zeng Y."/>
            <person name="Yang J."/>
            <person name="Sun J."/>
            <person name="Sun Y."/>
        </authorList>
    </citation>
    <scope>NUCLEOTIDE SEQUENCE [LARGE SCALE GENOMIC DNA]</scope>
    <source>
        <strain evidence="3 4">Alg07</strain>
    </source>
</reference>
<comment type="catalytic activity">
    <reaction evidence="2">
        <text>a 3'-end 2',3'-cyclophospho-ribonucleotide-RNA + H2O = a 3'-end 2'-phospho-ribonucleotide-RNA + H(+)</text>
        <dbReference type="Rhea" id="RHEA:11828"/>
        <dbReference type="Rhea" id="RHEA-COMP:10464"/>
        <dbReference type="Rhea" id="RHEA-COMP:17353"/>
        <dbReference type="ChEBI" id="CHEBI:15377"/>
        <dbReference type="ChEBI" id="CHEBI:15378"/>
        <dbReference type="ChEBI" id="CHEBI:83064"/>
        <dbReference type="ChEBI" id="CHEBI:173113"/>
        <dbReference type="EC" id="3.1.4.58"/>
    </reaction>
</comment>
<dbReference type="InterPro" id="IPR009097">
    <property type="entry name" value="Cyclic_Pdiesterase"/>
</dbReference>
<dbReference type="Proteomes" id="UP000181936">
    <property type="component" value="Chromosome"/>
</dbReference>
<dbReference type="PANTHER" id="PTHR35561">
    <property type="entry name" value="RNA 2',3'-CYCLIC PHOSPHODIESTERASE"/>
    <property type="match status" value="1"/>
</dbReference>
<name>A0A1L3MP01_9BACI</name>
<dbReference type="SUPFAM" id="SSF55144">
    <property type="entry name" value="LigT-like"/>
    <property type="match status" value="1"/>
</dbReference>
<evidence type="ECO:0000313" key="3">
    <source>
        <dbReference type="EMBL" id="APH04032.1"/>
    </source>
</evidence>
<comment type="function">
    <text evidence="2">Hydrolyzes RNA 2',3'-cyclic phosphodiester to an RNA 2'-phosphomonoester.</text>
</comment>
<dbReference type="InterPro" id="IPR004175">
    <property type="entry name" value="RNA_CPDase"/>
</dbReference>
<dbReference type="EMBL" id="CP016020">
    <property type="protein sequence ID" value="APH04032.1"/>
    <property type="molecule type" value="Genomic_DNA"/>
</dbReference>
<comment type="similarity">
    <text evidence="2">Belongs to the 2H phosphoesterase superfamily. ThpR family.</text>
</comment>
<dbReference type="OrthoDB" id="9789350at2"/>
<organism evidence="3 4">
    <name type="scientific">Bacillus weihaiensis</name>
    <dbReference type="NCBI Taxonomy" id="1547283"/>
    <lineage>
        <taxon>Bacteria</taxon>
        <taxon>Bacillati</taxon>
        <taxon>Bacillota</taxon>
        <taxon>Bacilli</taxon>
        <taxon>Bacillales</taxon>
        <taxon>Bacillaceae</taxon>
        <taxon>Bacillus</taxon>
    </lineage>
</organism>
<evidence type="ECO:0000256" key="1">
    <source>
        <dbReference type="ARBA" id="ARBA00022801"/>
    </source>
</evidence>
<protein>
    <recommendedName>
        <fullName evidence="2">RNA 2',3'-cyclic phosphodiesterase</fullName>
        <shortName evidence="2">RNA 2',3'-CPDase</shortName>
        <ecNumber evidence="2">3.1.4.58</ecNumber>
    </recommendedName>
</protein>
<feature type="active site" description="Proton donor" evidence="2">
    <location>
        <position position="43"/>
    </location>
</feature>